<keyword evidence="1" id="KW-1133">Transmembrane helix</keyword>
<evidence type="ECO:0000313" key="2">
    <source>
        <dbReference type="EMBL" id="PXW89516.1"/>
    </source>
</evidence>
<evidence type="ECO:0000313" key="3">
    <source>
        <dbReference type="Proteomes" id="UP000247978"/>
    </source>
</evidence>
<dbReference type="OrthoDB" id="2388670at2"/>
<proteinExistence type="predicted"/>
<feature type="transmembrane region" description="Helical" evidence="1">
    <location>
        <begin position="31"/>
        <end position="50"/>
    </location>
</feature>
<dbReference type="AlphaFoldDB" id="A0A2V3W7F1"/>
<feature type="transmembrane region" description="Helical" evidence="1">
    <location>
        <begin position="160"/>
        <end position="179"/>
    </location>
</feature>
<dbReference type="RefSeq" id="WP_110394231.1">
    <property type="nucleotide sequence ID" value="NZ_JBHUHB010000001.1"/>
</dbReference>
<feature type="transmembrane region" description="Helical" evidence="1">
    <location>
        <begin position="87"/>
        <end position="107"/>
    </location>
</feature>
<accession>A0A2V3W7F1</accession>
<protein>
    <submittedName>
        <fullName evidence="2">Uncharacterized protein</fullName>
    </submittedName>
</protein>
<feature type="transmembrane region" description="Helical" evidence="1">
    <location>
        <begin position="62"/>
        <end position="81"/>
    </location>
</feature>
<name>A0A2V3W7F1_9BACI</name>
<keyword evidence="1" id="KW-0472">Membrane</keyword>
<sequence>MKGLMYGIILYIVLLLPSVISLMEKFIVTHMLLQMPLLLISGVLIGDFVTKKCPSFFEKWNGSGIPGMTLVYIVTMYWMLPRAMDEALLIHFVNVFKYVSFPFLVGIPLRDSWPRLSGLAKGFVIFNYIPMFGVMAWLYIDAPIQLCNNYLESEQKILGWGFFTLMFCMLFYILQNVFIDHSAE</sequence>
<evidence type="ECO:0000256" key="1">
    <source>
        <dbReference type="SAM" id="Phobius"/>
    </source>
</evidence>
<organism evidence="2 3">
    <name type="scientific">Pseudogracilibacillus auburnensis</name>
    <dbReference type="NCBI Taxonomy" id="1494959"/>
    <lineage>
        <taxon>Bacteria</taxon>
        <taxon>Bacillati</taxon>
        <taxon>Bacillota</taxon>
        <taxon>Bacilli</taxon>
        <taxon>Bacillales</taxon>
        <taxon>Bacillaceae</taxon>
        <taxon>Pseudogracilibacillus</taxon>
    </lineage>
</organism>
<dbReference type="EMBL" id="QJJQ01000002">
    <property type="protein sequence ID" value="PXW89516.1"/>
    <property type="molecule type" value="Genomic_DNA"/>
</dbReference>
<gene>
    <name evidence="2" type="ORF">DFR56_102294</name>
</gene>
<keyword evidence="3" id="KW-1185">Reference proteome</keyword>
<feature type="transmembrane region" description="Helical" evidence="1">
    <location>
        <begin position="119"/>
        <end position="140"/>
    </location>
</feature>
<dbReference type="Proteomes" id="UP000247978">
    <property type="component" value="Unassembled WGS sequence"/>
</dbReference>
<reference evidence="2 3" key="1">
    <citation type="submission" date="2018-05" db="EMBL/GenBank/DDBJ databases">
        <title>Genomic Encyclopedia of Type Strains, Phase IV (KMG-IV): sequencing the most valuable type-strain genomes for metagenomic binning, comparative biology and taxonomic classification.</title>
        <authorList>
            <person name="Goeker M."/>
        </authorList>
    </citation>
    <scope>NUCLEOTIDE SEQUENCE [LARGE SCALE GENOMIC DNA]</scope>
    <source>
        <strain evidence="2 3">DSM 28556</strain>
    </source>
</reference>
<comment type="caution">
    <text evidence="2">The sequence shown here is derived from an EMBL/GenBank/DDBJ whole genome shotgun (WGS) entry which is preliminary data.</text>
</comment>
<keyword evidence="1" id="KW-0812">Transmembrane</keyword>